<dbReference type="PROSITE" id="PS50127">
    <property type="entry name" value="UBC_2"/>
    <property type="match status" value="1"/>
</dbReference>
<evidence type="ECO:0000256" key="6">
    <source>
        <dbReference type="RuleBase" id="RU362109"/>
    </source>
</evidence>
<feature type="domain" description="UBC core" evidence="8">
    <location>
        <begin position="1"/>
        <end position="148"/>
    </location>
</feature>
<evidence type="ECO:0000256" key="5">
    <source>
        <dbReference type="PROSITE-ProRule" id="PRU10133"/>
    </source>
</evidence>
<evidence type="ECO:0000256" key="1">
    <source>
        <dbReference type="ARBA" id="ARBA00022679"/>
    </source>
</evidence>
<dbReference type="InterPro" id="IPR000608">
    <property type="entry name" value="UBC"/>
</dbReference>
<evidence type="ECO:0000256" key="2">
    <source>
        <dbReference type="ARBA" id="ARBA00022741"/>
    </source>
</evidence>
<dbReference type="GO" id="GO:0140096">
    <property type="term" value="F:catalytic activity, acting on a protein"/>
    <property type="evidence" value="ECO:0007669"/>
    <property type="project" value="UniProtKB-ARBA"/>
</dbReference>
<name>A0A830H533_9CHLO</name>
<feature type="compositionally biased region" description="Acidic residues" evidence="7">
    <location>
        <begin position="230"/>
        <end position="252"/>
    </location>
</feature>
<proteinExistence type="inferred from homology"/>
<evidence type="ECO:0000313" key="10">
    <source>
        <dbReference type="Proteomes" id="UP000660262"/>
    </source>
</evidence>
<comment type="caution">
    <text evidence="9">The sequence shown here is derived from an EMBL/GenBank/DDBJ whole genome shotgun (WGS) entry which is preliminary data.</text>
</comment>
<comment type="similarity">
    <text evidence="6">Belongs to the ubiquitin-conjugating enzyme family.</text>
</comment>
<dbReference type="SUPFAM" id="SSF54495">
    <property type="entry name" value="UBC-like"/>
    <property type="match status" value="1"/>
</dbReference>
<feature type="compositionally biased region" description="Low complexity" evidence="7">
    <location>
        <begin position="197"/>
        <end position="215"/>
    </location>
</feature>
<dbReference type="SMART" id="SM00212">
    <property type="entry name" value="UBCc"/>
    <property type="match status" value="1"/>
</dbReference>
<keyword evidence="1" id="KW-0808">Transferase</keyword>
<dbReference type="Gene3D" id="3.10.110.10">
    <property type="entry name" value="Ubiquitin Conjugating Enzyme"/>
    <property type="match status" value="1"/>
</dbReference>
<sequence>MASPSKRREGDVYKLLMSDYKVECKEDSMAEFFVEFHGPKDSPYEGGMWKVHVELPDAYPYKSPSIGFVNRIYHPNVDESAGSVCLDIINQQWSPMFDLFNVFDVFLPQLLLYPNPSDPLNGDAAALMMRDADAYAEKVRDYARKYAGAPHAPNSGAAAAAGAGAASAAPAPAGAGAGASPLGNGEWPGFPKPPTSAAVSAPPRGAAPAPHGACAFFGVASAPTAKTNDDSDSDLGADEYASSDDDDDDNQDQDLRLLVQ</sequence>
<dbReference type="CDD" id="cd23797">
    <property type="entry name" value="UBCc_UBE2H"/>
    <property type="match status" value="1"/>
</dbReference>
<evidence type="ECO:0000313" key="9">
    <source>
        <dbReference type="EMBL" id="GHP02276.1"/>
    </source>
</evidence>
<keyword evidence="4 6" id="KW-0067">ATP-binding</keyword>
<keyword evidence="2 6" id="KW-0547">Nucleotide-binding</keyword>
<dbReference type="InterPro" id="IPR016135">
    <property type="entry name" value="UBQ-conjugating_enzyme/RWD"/>
</dbReference>
<reference evidence="9" key="1">
    <citation type="submission" date="2020-10" db="EMBL/GenBank/DDBJ databases">
        <title>Unveiling of a novel bifunctional photoreceptor, Dualchrome1, isolated from a cosmopolitan green alga.</title>
        <authorList>
            <person name="Suzuki S."/>
            <person name="Kawachi M."/>
        </authorList>
    </citation>
    <scope>NUCLEOTIDE SEQUENCE</scope>
    <source>
        <strain evidence="9">NIES 2893</strain>
    </source>
</reference>
<dbReference type="PANTHER" id="PTHR24068">
    <property type="entry name" value="UBIQUITIN-CONJUGATING ENZYME E2"/>
    <property type="match status" value="1"/>
</dbReference>
<evidence type="ECO:0000259" key="8">
    <source>
        <dbReference type="PROSITE" id="PS50127"/>
    </source>
</evidence>
<dbReference type="Proteomes" id="UP000660262">
    <property type="component" value="Unassembled WGS sequence"/>
</dbReference>
<organism evidence="9 10">
    <name type="scientific">Pycnococcus provasolii</name>
    <dbReference type="NCBI Taxonomy" id="41880"/>
    <lineage>
        <taxon>Eukaryota</taxon>
        <taxon>Viridiplantae</taxon>
        <taxon>Chlorophyta</taxon>
        <taxon>Pseudoscourfieldiophyceae</taxon>
        <taxon>Pseudoscourfieldiales</taxon>
        <taxon>Pycnococcaceae</taxon>
        <taxon>Pycnococcus</taxon>
    </lineage>
</organism>
<evidence type="ECO:0000256" key="3">
    <source>
        <dbReference type="ARBA" id="ARBA00022786"/>
    </source>
</evidence>
<dbReference type="Pfam" id="PF00179">
    <property type="entry name" value="UQ_con"/>
    <property type="match status" value="1"/>
</dbReference>
<evidence type="ECO:0000256" key="4">
    <source>
        <dbReference type="ARBA" id="ARBA00022840"/>
    </source>
</evidence>
<dbReference type="GO" id="GO:0016740">
    <property type="term" value="F:transferase activity"/>
    <property type="evidence" value="ECO:0007669"/>
    <property type="project" value="UniProtKB-KW"/>
</dbReference>
<keyword evidence="3 6" id="KW-0833">Ubl conjugation pathway</keyword>
<dbReference type="EMBL" id="BNJQ01000003">
    <property type="protein sequence ID" value="GHP02276.1"/>
    <property type="molecule type" value="Genomic_DNA"/>
</dbReference>
<gene>
    <name evidence="9" type="ORF">PPROV_000103300</name>
</gene>
<feature type="compositionally biased region" description="Low complexity" evidence="7">
    <location>
        <begin position="169"/>
        <end position="181"/>
    </location>
</feature>
<dbReference type="FunFam" id="3.10.110.10:FF:000024">
    <property type="entry name" value="Ubiquitin-conjugating enzyme 5, E2"/>
    <property type="match status" value="1"/>
</dbReference>
<dbReference type="InterPro" id="IPR023313">
    <property type="entry name" value="UBQ-conjugating_AS"/>
</dbReference>
<dbReference type="OrthoDB" id="269518at2759"/>
<accession>A0A830H533</accession>
<evidence type="ECO:0000256" key="7">
    <source>
        <dbReference type="SAM" id="MobiDB-lite"/>
    </source>
</evidence>
<keyword evidence="10" id="KW-1185">Reference proteome</keyword>
<feature type="region of interest" description="Disordered" evidence="7">
    <location>
        <begin position="169"/>
        <end position="260"/>
    </location>
</feature>
<dbReference type="GO" id="GO:0005524">
    <property type="term" value="F:ATP binding"/>
    <property type="evidence" value="ECO:0007669"/>
    <property type="project" value="UniProtKB-UniRule"/>
</dbReference>
<dbReference type="PROSITE" id="PS00183">
    <property type="entry name" value="UBC_1"/>
    <property type="match status" value="1"/>
</dbReference>
<feature type="active site" description="Glycyl thioester intermediate" evidence="5">
    <location>
        <position position="85"/>
    </location>
</feature>
<protein>
    <recommendedName>
        <fullName evidence="8">UBC core domain-containing protein</fullName>
    </recommendedName>
</protein>
<dbReference type="AlphaFoldDB" id="A0A830H533"/>